<evidence type="ECO:0008006" key="6">
    <source>
        <dbReference type="Google" id="ProtNLM"/>
    </source>
</evidence>
<keyword evidence="5" id="KW-1185">Reference proteome</keyword>
<protein>
    <recommendedName>
        <fullName evidence="6">Glycosyltransferase</fullName>
    </recommendedName>
</protein>
<dbReference type="InterPro" id="IPR001173">
    <property type="entry name" value="Glyco_trans_2-like"/>
</dbReference>
<dbReference type="Gene3D" id="3.40.50.2000">
    <property type="entry name" value="Glycogen Phosphorylase B"/>
    <property type="match status" value="2"/>
</dbReference>
<dbReference type="PANTHER" id="PTHR43685:SF2">
    <property type="entry name" value="GLYCOSYLTRANSFERASE 2-LIKE DOMAIN-CONTAINING PROTEIN"/>
    <property type="match status" value="1"/>
</dbReference>
<dbReference type="PANTHER" id="PTHR43685">
    <property type="entry name" value="GLYCOSYLTRANSFERASE"/>
    <property type="match status" value="1"/>
</dbReference>
<sequence>MKFWLLTTEYPPFHGGGISTYCYHTAQMLANLNVDVTVFIPDDSVADYKIEKSQEGARIVRFNINRSKLHEYMGHFARVSYEFALIVQHLISLEGKPDVIEAQDYQGIAYYLLQFKHLLYEDVKDIPIVITLHSPAFIYLEYNRVPVDRFPEFHVCQTEKEALRMADLIIGPTGFLLEATEPYVTLANKKKVVLRNPYYTKEAPAPGAVTRNKIAFFGKLSMQKGSFELMKYFQKMWDNGFPHPLNVFGGTDIIYHPEQLTMGQLIEDKYKKYIDEKLLLFHGKIKPTEIANELSSAHVIIVPSIIDNLPYVIIETMALGKIVLTSVQGGQREMIDHGVNGFLFDHTIENDFEEKLKLVLSLSDEKIIEIGKAAQKKVADMYAPEKVAKQKLQLLNDTIRETKQTRNFPFLYQNEYNTVSVSGDRLSVIVPYYNMGKYIKVTIQSIKLSNYQPIEILIINDGSTDHESIAVLDEMAQIDGVKVLNKPNSGLAETRNYGARKATGDLIAFLDSGNTVTPDYYEKAIKILKQYDNVFFAGAFIQYFQDNNFKYITYTPQPPYLLVHNPANACGLIYKKAAFLEAGLNDTTVGYGVEDYEHLVHLLSKGYNGVMIPEFLFQSRVRPDSMVPGINREKWLYAYKYIAEKHSHYYAKFASQIINLLNANGPGYMYDNPTFSHTVVTNPQSNGWVYRHTVEVIKKNNTLKRIALRLKKHFN</sequence>
<evidence type="ECO:0000259" key="1">
    <source>
        <dbReference type="Pfam" id="PF00534"/>
    </source>
</evidence>
<evidence type="ECO:0000259" key="2">
    <source>
        <dbReference type="Pfam" id="PF00535"/>
    </source>
</evidence>
<proteinExistence type="predicted"/>
<dbReference type="InterPro" id="IPR050834">
    <property type="entry name" value="Glycosyltransf_2"/>
</dbReference>
<dbReference type="CDD" id="cd03801">
    <property type="entry name" value="GT4_PimA-like"/>
    <property type="match status" value="1"/>
</dbReference>
<feature type="domain" description="Glycosyltransferase 2-like" evidence="2">
    <location>
        <begin position="427"/>
        <end position="555"/>
    </location>
</feature>
<dbReference type="STRING" id="354355.SAMN05660816_01357"/>
<organism evidence="4 5">
    <name type="scientific">Niastella yeongjuensis</name>
    <dbReference type="NCBI Taxonomy" id="354355"/>
    <lineage>
        <taxon>Bacteria</taxon>
        <taxon>Pseudomonadati</taxon>
        <taxon>Bacteroidota</taxon>
        <taxon>Chitinophagia</taxon>
        <taxon>Chitinophagales</taxon>
        <taxon>Chitinophagaceae</taxon>
        <taxon>Niastella</taxon>
    </lineage>
</organism>
<dbReference type="Proteomes" id="UP000192610">
    <property type="component" value="Unassembled WGS sequence"/>
</dbReference>
<reference evidence="5" key="1">
    <citation type="submission" date="2016-04" db="EMBL/GenBank/DDBJ databases">
        <authorList>
            <person name="Chen L."/>
            <person name="Zhuang W."/>
            <person name="Wang G."/>
        </authorList>
    </citation>
    <scope>NUCLEOTIDE SEQUENCE [LARGE SCALE GENOMIC DNA]</scope>
    <source>
        <strain evidence="5">17621</strain>
    </source>
</reference>
<dbReference type="EMBL" id="LVXG01000023">
    <property type="protein sequence ID" value="OQP47183.1"/>
    <property type="molecule type" value="Genomic_DNA"/>
</dbReference>
<gene>
    <name evidence="4" type="ORF">A4H97_06655</name>
</gene>
<dbReference type="InterPro" id="IPR001296">
    <property type="entry name" value="Glyco_trans_1"/>
</dbReference>
<evidence type="ECO:0000259" key="3">
    <source>
        <dbReference type="Pfam" id="PF13439"/>
    </source>
</evidence>
<evidence type="ECO:0000313" key="4">
    <source>
        <dbReference type="EMBL" id="OQP47183.1"/>
    </source>
</evidence>
<dbReference type="InterPro" id="IPR029044">
    <property type="entry name" value="Nucleotide-diphossugar_trans"/>
</dbReference>
<dbReference type="SUPFAM" id="SSF53756">
    <property type="entry name" value="UDP-Glycosyltransferase/glycogen phosphorylase"/>
    <property type="match status" value="1"/>
</dbReference>
<evidence type="ECO:0000313" key="5">
    <source>
        <dbReference type="Proteomes" id="UP000192610"/>
    </source>
</evidence>
<dbReference type="AlphaFoldDB" id="A0A1V9EM16"/>
<dbReference type="InterPro" id="IPR028098">
    <property type="entry name" value="Glyco_trans_4-like_N"/>
</dbReference>
<dbReference type="Pfam" id="PF13439">
    <property type="entry name" value="Glyco_transf_4"/>
    <property type="match status" value="1"/>
</dbReference>
<dbReference type="Pfam" id="PF00534">
    <property type="entry name" value="Glycos_transf_1"/>
    <property type="match status" value="1"/>
</dbReference>
<comment type="caution">
    <text evidence="4">The sequence shown here is derived from an EMBL/GenBank/DDBJ whole genome shotgun (WGS) entry which is preliminary data.</text>
</comment>
<dbReference type="CDD" id="cd00761">
    <property type="entry name" value="Glyco_tranf_GTA_type"/>
    <property type="match status" value="1"/>
</dbReference>
<feature type="domain" description="Glycosyltransferase subfamily 4-like N-terminal" evidence="3">
    <location>
        <begin position="16"/>
        <end position="197"/>
    </location>
</feature>
<dbReference type="OrthoDB" id="6638511at2"/>
<feature type="domain" description="Glycosyl transferase family 1" evidence="1">
    <location>
        <begin position="210"/>
        <end position="376"/>
    </location>
</feature>
<dbReference type="SUPFAM" id="SSF53448">
    <property type="entry name" value="Nucleotide-diphospho-sugar transferases"/>
    <property type="match status" value="1"/>
</dbReference>
<accession>A0A1V9EM16</accession>
<name>A0A1V9EM16_9BACT</name>
<dbReference type="Pfam" id="PF00535">
    <property type="entry name" value="Glycos_transf_2"/>
    <property type="match status" value="1"/>
</dbReference>
<dbReference type="RefSeq" id="WP_133053951.1">
    <property type="nucleotide sequence ID" value="NZ_FOCZ01000002.1"/>
</dbReference>
<dbReference type="GO" id="GO:0016757">
    <property type="term" value="F:glycosyltransferase activity"/>
    <property type="evidence" value="ECO:0007669"/>
    <property type="project" value="InterPro"/>
</dbReference>
<dbReference type="Gene3D" id="3.90.550.10">
    <property type="entry name" value="Spore Coat Polysaccharide Biosynthesis Protein SpsA, Chain A"/>
    <property type="match status" value="1"/>
</dbReference>